<dbReference type="AlphaFoldDB" id="A0A1G8ZZB5"/>
<comment type="similarity">
    <text evidence="2">Belongs to the EamA transporter family.</text>
</comment>
<accession>A0A1G8ZZB5</accession>
<keyword evidence="9" id="KW-1185">Reference proteome</keyword>
<dbReference type="SUPFAM" id="SSF103481">
    <property type="entry name" value="Multidrug resistance efflux transporter EmrE"/>
    <property type="match status" value="2"/>
</dbReference>
<comment type="subcellular location">
    <subcellularLocation>
        <location evidence="1">Endomembrane system</location>
        <topology evidence="1">Multi-pass membrane protein</topology>
    </subcellularLocation>
</comment>
<dbReference type="InterPro" id="IPR000620">
    <property type="entry name" value="EamA_dom"/>
</dbReference>
<evidence type="ECO:0000256" key="5">
    <source>
        <dbReference type="ARBA" id="ARBA00023136"/>
    </source>
</evidence>
<feature type="transmembrane region" description="Helical" evidence="6">
    <location>
        <begin position="239"/>
        <end position="259"/>
    </location>
</feature>
<dbReference type="InterPro" id="IPR037185">
    <property type="entry name" value="EmrE-like"/>
</dbReference>
<keyword evidence="4 6" id="KW-1133">Transmembrane helix</keyword>
<evidence type="ECO:0000256" key="4">
    <source>
        <dbReference type="ARBA" id="ARBA00022989"/>
    </source>
</evidence>
<feature type="domain" description="EamA" evidence="7">
    <location>
        <begin position="148"/>
        <end position="281"/>
    </location>
</feature>
<name>A0A1G8ZZB5_9BACI</name>
<dbReference type="OrthoDB" id="9787117at2"/>
<feature type="transmembrane region" description="Helical" evidence="6">
    <location>
        <begin position="91"/>
        <end position="109"/>
    </location>
</feature>
<evidence type="ECO:0000313" key="9">
    <source>
        <dbReference type="Proteomes" id="UP000198694"/>
    </source>
</evidence>
<dbReference type="PANTHER" id="PTHR32322">
    <property type="entry name" value="INNER MEMBRANE TRANSPORTER"/>
    <property type="match status" value="1"/>
</dbReference>
<feature type="transmembrane region" description="Helical" evidence="6">
    <location>
        <begin position="209"/>
        <end position="227"/>
    </location>
</feature>
<dbReference type="PANTHER" id="PTHR32322:SF2">
    <property type="entry name" value="EAMA DOMAIN-CONTAINING PROTEIN"/>
    <property type="match status" value="1"/>
</dbReference>
<evidence type="ECO:0000256" key="3">
    <source>
        <dbReference type="ARBA" id="ARBA00022692"/>
    </source>
</evidence>
<evidence type="ECO:0000256" key="1">
    <source>
        <dbReference type="ARBA" id="ARBA00004127"/>
    </source>
</evidence>
<feature type="transmembrane region" description="Helical" evidence="6">
    <location>
        <begin position="265"/>
        <end position="282"/>
    </location>
</feature>
<feature type="transmembrane region" description="Helical" evidence="6">
    <location>
        <begin position="121"/>
        <end position="138"/>
    </location>
</feature>
<keyword evidence="5 6" id="KW-0472">Membrane</keyword>
<sequence length="300" mass="31407">MRENIPYLFVLAAAVLWGTTGTAQTFAPEAAHPIAIGAIRLAVGGGTLLLILFLFGSFSLKGLSFRETMLAAVSMACYQPFFFSAVTLTGVAVGTVVAIGSAPVLAGMLERMVFNKRQTKAWWFATFLSVIGCVTLFLNNQSVTVQPTGILLAIGAGLSFAVYSLTSKRLILTNKPLSVTAIVFTISGILLSPILFLFDLSWLAEARGVVVSLQLGIVATSLAYLLFSLGLKGVPSATAVTLSLAEPLTAALLGVLLVGEILSPVSWSGIILLLSGIVLLTVGQKGKSRKDDVNLSASRG</sequence>
<dbReference type="STRING" id="407036.SAMN05216243_2313"/>
<feature type="domain" description="EamA" evidence="7">
    <location>
        <begin position="6"/>
        <end position="137"/>
    </location>
</feature>
<reference evidence="8 9" key="1">
    <citation type="submission" date="2016-10" db="EMBL/GenBank/DDBJ databases">
        <authorList>
            <person name="de Groot N.N."/>
        </authorList>
    </citation>
    <scope>NUCLEOTIDE SEQUENCE [LARGE SCALE GENOMIC DNA]</scope>
    <source>
        <strain evidence="8 9">CGMCC 1.6502</strain>
    </source>
</reference>
<protein>
    <submittedName>
        <fullName evidence="8">Drug/metabolite transporter, DME family</fullName>
    </submittedName>
</protein>
<feature type="transmembrane region" description="Helical" evidence="6">
    <location>
        <begin position="177"/>
        <end position="197"/>
    </location>
</feature>
<dbReference type="EMBL" id="FNFL01000003">
    <property type="protein sequence ID" value="SDK20446.1"/>
    <property type="molecule type" value="Genomic_DNA"/>
</dbReference>
<dbReference type="RefSeq" id="WP_093214250.1">
    <property type="nucleotide sequence ID" value="NZ_FNFL01000003.1"/>
</dbReference>
<evidence type="ECO:0000313" key="8">
    <source>
        <dbReference type="EMBL" id="SDK20446.1"/>
    </source>
</evidence>
<feature type="transmembrane region" description="Helical" evidence="6">
    <location>
        <begin position="68"/>
        <end position="85"/>
    </location>
</feature>
<keyword evidence="3 6" id="KW-0812">Transmembrane</keyword>
<dbReference type="GO" id="GO:0016020">
    <property type="term" value="C:membrane"/>
    <property type="evidence" value="ECO:0007669"/>
    <property type="project" value="UniProtKB-SubCell"/>
</dbReference>
<evidence type="ECO:0000256" key="6">
    <source>
        <dbReference type="SAM" id="Phobius"/>
    </source>
</evidence>
<dbReference type="Pfam" id="PF00892">
    <property type="entry name" value="EamA"/>
    <property type="match status" value="2"/>
</dbReference>
<proteinExistence type="inferred from homology"/>
<dbReference type="Proteomes" id="UP000198694">
    <property type="component" value="Unassembled WGS sequence"/>
</dbReference>
<gene>
    <name evidence="8" type="ORF">SAMN05216243_2313</name>
</gene>
<dbReference type="InterPro" id="IPR050638">
    <property type="entry name" value="AA-Vitamin_Transporters"/>
</dbReference>
<feature type="transmembrane region" description="Helical" evidence="6">
    <location>
        <begin position="33"/>
        <end position="56"/>
    </location>
</feature>
<organism evidence="8 9">
    <name type="scientific">Sediminibacillus albus</name>
    <dbReference type="NCBI Taxonomy" id="407036"/>
    <lineage>
        <taxon>Bacteria</taxon>
        <taxon>Bacillati</taxon>
        <taxon>Bacillota</taxon>
        <taxon>Bacilli</taxon>
        <taxon>Bacillales</taxon>
        <taxon>Bacillaceae</taxon>
        <taxon>Sediminibacillus</taxon>
    </lineage>
</organism>
<feature type="transmembrane region" description="Helical" evidence="6">
    <location>
        <begin position="144"/>
        <end position="165"/>
    </location>
</feature>
<evidence type="ECO:0000256" key="2">
    <source>
        <dbReference type="ARBA" id="ARBA00007362"/>
    </source>
</evidence>
<evidence type="ECO:0000259" key="7">
    <source>
        <dbReference type="Pfam" id="PF00892"/>
    </source>
</evidence>
<dbReference type="Gene3D" id="1.10.3730.20">
    <property type="match status" value="1"/>
</dbReference>